<reference evidence="2 3" key="1">
    <citation type="submission" date="2023-07" db="EMBL/GenBank/DDBJ databases">
        <title>Sorghum-associated microbial communities from plants grown in Nebraska, USA.</title>
        <authorList>
            <person name="Schachtman D."/>
        </authorList>
    </citation>
    <scope>NUCLEOTIDE SEQUENCE [LARGE SCALE GENOMIC DNA]</scope>
    <source>
        <strain evidence="2 3">BE57</strain>
    </source>
</reference>
<comment type="caution">
    <text evidence="2">The sequence shown here is derived from an EMBL/GenBank/DDBJ whole genome shotgun (WGS) entry which is preliminary data.</text>
</comment>
<evidence type="ECO:0000313" key="3">
    <source>
        <dbReference type="Proteomes" id="UP001264980"/>
    </source>
</evidence>
<organism evidence="2 3">
    <name type="scientific">Dyadobacter fermentans</name>
    <dbReference type="NCBI Taxonomy" id="94254"/>
    <lineage>
        <taxon>Bacteria</taxon>
        <taxon>Pseudomonadati</taxon>
        <taxon>Bacteroidota</taxon>
        <taxon>Cytophagia</taxon>
        <taxon>Cytophagales</taxon>
        <taxon>Spirosomataceae</taxon>
        <taxon>Dyadobacter</taxon>
    </lineage>
</organism>
<dbReference type="InterPro" id="IPR052345">
    <property type="entry name" value="Rad_response_metalloprotease"/>
</dbReference>
<dbReference type="InterPro" id="IPR010359">
    <property type="entry name" value="IrrE_HExxH"/>
</dbReference>
<dbReference type="PANTHER" id="PTHR43236">
    <property type="entry name" value="ANTITOXIN HIGA1"/>
    <property type="match status" value="1"/>
</dbReference>
<protein>
    <submittedName>
        <fullName evidence="2">Zn-dependent peptidase ImmA (M78 family)</fullName>
    </submittedName>
</protein>
<dbReference type="EMBL" id="JAVDTI010000005">
    <property type="protein sequence ID" value="MDR6807928.1"/>
    <property type="molecule type" value="Genomic_DNA"/>
</dbReference>
<dbReference type="RefSeq" id="WP_309988807.1">
    <property type="nucleotide sequence ID" value="NZ_JAVDTI010000005.1"/>
</dbReference>
<keyword evidence="3" id="KW-1185">Reference proteome</keyword>
<gene>
    <name evidence="2" type="ORF">J2W84_004982</name>
</gene>
<sequence length="252" mass="29483">MKQKREKIQVLEQRALLLRKLWNYQSFEPIPLKKLLFEMGVVALFRPMSAKFSGMAIKIQNDNEVFRFMMVNSDMPVGRQNFTICHELYHLYVQEHFETRVCKVGSFDKKDPEEYNADIFAAHFLLPAEALKTRIPLQELEHRNVSLATILRIENLFECSREFLLIRLQELGFMHEEEKEQFQKSVKATAHRYGYSPYLYTKSAAESVVGDYASLANELFDNELISESHYYSVMEDLGFNLSDIDLQGDEAE</sequence>
<dbReference type="Gene3D" id="1.10.10.2910">
    <property type="match status" value="1"/>
</dbReference>
<dbReference type="Pfam" id="PF06114">
    <property type="entry name" value="Peptidase_M78"/>
    <property type="match status" value="1"/>
</dbReference>
<feature type="domain" description="IrrE N-terminal-like" evidence="1">
    <location>
        <begin position="51"/>
        <end position="168"/>
    </location>
</feature>
<name>A0ABU1R3H8_9BACT</name>
<dbReference type="Proteomes" id="UP001264980">
    <property type="component" value="Unassembled WGS sequence"/>
</dbReference>
<proteinExistence type="predicted"/>
<accession>A0ABU1R3H8</accession>
<dbReference type="PANTHER" id="PTHR43236:SF2">
    <property type="entry name" value="BLL0069 PROTEIN"/>
    <property type="match status" value="1"/>
</dbReference>
<evidence type="ECO:0000259" key="1">
    <source>
        <dbReference type="Pfam" id="PF06114"/>
    </source>
</evidence>
<evidence type="ECO:0000313" key="2">
    <source>
        <dbReference type="EMBL" id="MDR6807928.1"/>
    </source>
</evidence>